<dbReference type="InterPro" id="IPR001357">
    <property type="entry name" value="BRCT_dom"/>
</dbReference>
<feature type="region of interest" description="Disordered" evidence="5">
    <location>
        <begin position="433"/>
        <end position="489"/>
    </location>
</feature>
<name>A0A1V9X3V7_9ACAR</name>
<keyword evidence="8" id="KW-1185">Reference proteome</keyword>
<gene>
    <name evidence="7" type="ORF">BIW11_13021</name>
</gene>
<dbReference type="FunCoup" id="A0A1V9X3V7">
    <property type="interactions" value="1824"/>
</dbReference>
<keyword evidence="3 4" id="KW-0539">Nucleus</keyword>
<accession>A0A1V9X3V7</accession>
<comment type="subcellular location">
    <subcellularLocation>
        <location evidence="4">Nucleus</location>
        <location evidence="4">Nucleolus</location>
    </subcellularLocation>
    <subcellularLocation>
        <location evidence="4">Nucleus</location>
        <location evidence="4">Nucleoplasm</location>
    </subcellularLocation>
</comment>
<comment type="caution">
    <text evidence="7">The sequence shown here is derived from an EMBL/GenBank/DDBJ whole genome shotgun (WGS) entry which is preliminary data.</text>
</comment>
<evidence type="ECO:0000256" key="2">
    <source>
        <dbReference type="ARBA" id="ARBA00022552"/>
    </source>
</evidence>
<comment type="function">
    <text evidence="4">Required for maturation of ribosomal RNAs and formation of the large ribosomal subunit.</text>
</comment>
<feature type="compositionally biased region" description="Acidic residues" evidence="5">
    <location>
        <begin position="441"/>
        <end position="460"/>
    </location>
</feature>
<dbReference type="InterPro" id="IPR010613">
    <property type="entry name" value="PES"/>
</dbReference>
<organism evidence="7 8">
    <name type="scientific">Tropilaelaps mercedesae</name>
    <dbReference type="NCBI Taxonomy" id="418985"/>
    <lineage>
        <taxon>Eukaryota</taxon>
        <taxon>Metazoa</taxon>
        <taxon>Ecdysozoa</taxon>
        <taxon>Arthropoda</taxon>
        <taxon>Chelicerata</taxon>
        <taxon>Arachnida</taxon>
        <taxon>Acari</taxon>
        <taxon>Parasitiformes</taxon>
        <taxon>Mesostigmata</taxon>
        <taxon>Gamasina</taxon>
        <taxon>Dermanyssoidea</taxon>
        <taxon>Laelapidae</taxon>
        <taxon>Tropilaelaps</taxon>
    </lineage>
</organism>
<dbReference type="InParanoid" id="A0A1V9X3V7"/>
<dbReference type="STRING" id="418985.A0A1V9X3V7"/>
<dbReference type="InterPro" id="IPR036420">
    <property type="entry name" value="BRCT_dom_sf"/>
</dbReference>
<dbReference type="CDD" id="cd17709">
    <property type="entry name" value="BRCT_pescadillo_like"/>
    <property type="match status" value="1"/>
</dbReference>
<dbReference type="HAMAP" id="MF_03028">
    <property type="entry name" value="Pescadillo"/>
    <property type="match status" value="1"/>
</dbReference>
<dbReference type="GO" id="GO:0003723">
    <property type="term" value="F:RNA binding"/>
    <property type="evidence" value="ECO:0007669"/>
    <property type="project" value="TreeGrafter"/>
</dbReference>
<evidence type="ECO:0000256" key="5">
    <source>
        <dbReference type="SAM" id="MobiDB-lite"/>
    </source>
</evidence>
<feature type="domain" description="BRCT" evidence="6">
    <location>
        <begin position="308"/>
        <end position="401"/>
    </location>
</feature>
<protein>
    <recommendedName>
        <fullName evidence="4">Pescadillo homolog</fullName>
    </recommendedName>
</protein>
<sequence>MGIQKKKGTSGAAIAFVSRGKAIRKLQLSLKDFRRLCILKGIYPVEPKNKTKAGGANKTYYLAKDIKFLAHEPIIKKFREMKIFAKKLRRAIDKKMAERERTIRNNEPTYRLDHIVKERYPTFLDAVRDLDDALSMCFLFATLPKSGLYKSELLQLCRRLTVEFMNYVIESRSLVKCFISIKGFYYQALIQGQPVTWLVPHGFPQSGDDVDARIMSTFTDFYVTLLGFINFKLYNSLNLVYPPQLAIDNIAKHDEELCEGEDPRNEYLEALTASLKGVVKDTGEEATIDDFDDADANNVQKNAEADKNFLGLFSGLRVFLNREVPREPFTFVLRSLGAQVSWDAYSFPGATFNEKDTTITHHIVDRPLVANKVLNRYYIQPQWVFDCVNARRILPVENYFPGSELPPHLSPFVEQKEGGYVPLSREEMQKKVEELKQAAQSDDDQEDLAEENHEDMDTEETVPSHKSESRESRIGFKEQQGAKVKERGGDMIVKKGKSEKIDPAREQARLAAEEHRLAVMMIPKKDKRLFEKIQKKRRIEKREVNKLVKKRDNIIQAKAALKKSGLASRPQQKSR</sequence>
<evidence type="ECO:0000256" key="3">
    <source>
        <dbReference type="ARBA" id="ARBA00023242"/>
    </source>
</evidence>
<feature type="compositionally biased region" description="Basic and acidic residues" evidence="5">
    <location>
        <begin position="462"/>
        <end position="476"/>
    </location>
</feature>
<evidence type="ECO:0000313" key="8">
    <source>
        <dbReference type="Proteomes" id="UP000192247"/>
    </source>
</evidence>
<comment type="similarity">
    <text evidence="4">Belongs to the pescadillo family.</text>
</comment>
<evidence type="ECO:0000259" key="6">
    <source>
        <dbReference type="PROSITE" id="PS50172"/>
    </source>
</evidence>
<dbReference type="GO" id="GO:0005654">
    <property type="term" value="C:nucleoplasm"/>
    <property type="evidence" value="ECO:0007669"/>
    <property type="project" value="UniProtKB-SubCell"/>
</dbReference>
<evidence type="ECO:0000313" key="7">
    <source>
        <dbReference type="EMBL" id="OQR68255.1"/>
    </source>
</evidence>
<evidence type="ECO:0000256" key="1">
    <source>
        <dbReference type="ARBA" id="ARBA00022517"/>
    </source>
</evidence>
<dbReference type="Proteomes" id="UP000192247">
    <property type="component" value="Unassembled WGS sequence"/>
</dbReference>
<dbReference type="AlphaFoldDB" id="A0A1V9X3V7"/>
<dbReference type="GO" id="GO:0043021">
    <property type="term" value="F:ribonucleoprotein complex binding"/>
    <property type="evidence" value="ECO:0007669"/>
    <property type="project" value="UniProtKB-UniRule"/>
</dbReference>
<dbReference type="GO" id="GO:0000463">
    <property type="term" value="P:maturation of LSU-rRNA from tricistronic rRNA transcript (SSU-rRNA, 5.8S rRNA, LSU-rRNA)"/>
    <property type="evidence" value="ECO:0007669"/>
    <property type="project" value="UniProtKB-UniRule"/>
</dbReference>
<keyword evidence="2 4" id="KW-0698">rRNA processing</keyword>
<dbReference type="SMART" id="SM00292">
    <property type="entry name" value="BRCT"/>
    <property type="match status" value="1"/>
</dbReference>
<dbReference type="GO" id="GO:0070545">
    <property type="term" value="C:PeBoW complex"/>
    <property type="evidence" value="ECO:0007669"/>
    <property type="project" value="TreeGrafter"/>
</dbReference>
<proteinExistence type="inferred from homology"/>
<dbReference type="Pfam" id="PF06732">
    <property type="entry name" value="Pescadillo_N"/>
    <property type="match status" value="1"/>
</dbReference>
<dbReference type="FunFam" id="3.40.50.10190:FF:000002">
    <property type="entry name" value="Pescadillo homolog"/>
    <property type="match status" value="1"/>
</dbReference>
<dbReference type="EMBL" id="MNPL01025540">
    <property type="protein sequence ID" value="OQR68255.1"/>
    <property type="molecule type" value="Genomic_DNA"/>
</dbReference>
<dbReference type="GO" id="GO:0030687">
    <property type="term" value="C:preribosome, large subunit precursor"/>
    <property type="evidence" value="ECO:0007669"/>
    <property type="project" value="UniProtKB-UniRule"/>
</dbReference>
<dbReference type="PANTHER" id="PTHR12221:SF6">
    <property type="entry name" value="PESCADILLO HOMOLOG"/>
    <property type="match status" value="1"/>
</dbReference>
<keyword evidence="1 4" id="KW-0690">Ribosome biogenesis</keyword>
<dbReference type="OrthoDB" id="10264910at2759"/>
<dbReference type="GO" id="GO:0000466">
    <property type="term" value="P:maturation of 5.8S rRNA from tricistronic rRNA transcript (SSU-rRNA, 5.8S rRNA, LSU-rRNA)"/>
    <property type="evidence" value="ECO:0007669"/>
    <property type="project" value="UniProtKB-UniRule"/>
</dbReference>
<dbReference type="Gene3D" id="3.40.50.10190">
    <property type="entry name" value="BRCT domain"/>
    <property type="match status" value="1"/>
</dbReference>
<evidence type="ECO:0000256" key="4">
    <source>
        <dbReference type="HAMAP-Rule" id="MF_03028"/>
    </source>
</evidence>
<dbReference type="PANTHER" id="PTHR12221">
    <property type="entry name" value="PESCADILLO - RELATED"/>
    <property type="match status" value="1"/>
</dbReference>
<reference evidence="7 8" key="1">
    <citation type="journal article" date="2017" name="Gigascience">
        <title>Draft genome of the honey bee ectoparasitic mite, Tropilaelaps mercedesae, is shaped by the parasitic life history.</title>
        <authorList>
            <person name="Dong X."/>
            <person name="Armstrong S.D."/>
            <person name="Xia D."/>
            <person name="Makepeace B.L."/>
            <person name="Darby A.C."/>
            <person name="Kadowaki T."/>
        </authorList>
    </citation>
    <scope>NUCLEOTIDE SEQUENCE [LARGE SCALE GENOMIC DNA]</scope>
    <source>
        <strain evidence="7">Wuxi-XJTLU</strain>
    </source>
</reference>
<dbReference type="PROSITE" id="PS50172">
    <property type="entry name" value="BRCT"/>
    <property type="match status" value="1"/>
</dbReference>
<dbReference type="SUPFAM" id="SSF52113">
    <property type="entry name" value="BRCT domain"/>
    <property type="match status" value="1"/>
</dbReference>